<feature type="compositionally biased region" description="Basic residues" evidence="1">
    <location>
        <begin position="63"/>
        <end position="73"/>
    </location>
</feature>
<feature type="compositionally biased region" description="Polar residues" evidence="1">
    <location>
        <begin position="117"/>
        <end position="128"/>
    </location>
</feature>
<dbReference type="OrthoDB" id="5976215at2759"/>
<evidence type="ECO:0000256" key="1">
    <source>
        <dbReference type="SAM" id="MobiDB-lite"/>
    </source>
</evidence>
<dbReference type="Proteomes" id="UP000683360">
    <property type="component" value="Unassembled WGS sequence"/>
</dbReference>
<feature type="region of interest" description="Disordered" evidence="1">
    <location>
        <begin position="117"/>
        <end position="174"/>
    </location>
</feature>
<dbReference type="Pfam" id="PF04970">
    <property type="entry name" value="LRAT"/>
    <property type="match status" value="2"/>
</dbReference>
<feature type="region of interest" description="Disordered" evidence="1">
    <location>
        <begin position="58"/>
        <end position="99"/>
    </location>
</feature>
<comment type="caution">
    <text evidence="3">The sequence shown here is derived from an EMBL/GenBank/DDBJ whole genome shotgun (WGS) entry which is preliminary data.</text>
</comment>
<evidence type="ECO:0000313" key="4">
    <source>
        <dbReference type="Proteomes" id="UP000683360"/>
    </source>
</evidence>
<name>A0A8S3SMJ7_MYTED</name>
<dbReference type="Gene3D" id="3.90.1720.10">
    <property type="entry name" value="endopeptidase domain like (from Nostoc punctiforme)"/>
    <property type="match status" value="2"/>
</dbReference>
<dbReference type="EMBL" id="CAJPWZ010001753">
    <property type="protein sequence ID" value="CAG2222491.1"/>
    <property type="molecule type" value="Genomic_DNA"/>
</dbReference>
<proteinExistence type="predicted"/>
<feature type="region of interest" description="Disordered" evidence="1">
    <location>
        <begin position="1"/>
        <end position="36"/>
    </location>
</feature>
<gene>
    <name evidence="3" type="ORF">MEDL_35820</name>
</gene>
<evidence type="ECO:0000313" key="3">
    <source>
        <dbReference type="EMBL" id="CAG2222491.1"/>
    </source>
</evidence>
<dbReference type="PANTHER" id="PTHR46137:SF1">
    <property type="entry name" value="LRAT DOMAIN-CONTAINING PROTEIN"/>
    <property type="match status" value="1"/>
</dbReference>
<organism evidence="3 4">
    <name type="scientific">Mytilus edulis</name>
    <name type="common">Blue mussel</name>
    <dbReference type="NCBI Taxonomy" id="6550"/>
    <lineage>
        <taxon>Eukaryota</taxon>
        <taxon>Metazoa</taxon>
        <taxon>Spiralia</taxon>
        <taxon>Lophotrochozoa</taxon>
        <taxon>Mollusca</taxon>
        <taxon>Bivalvia</taxon>
        <taxon>Autobranchia</taxon>
        <taxon>Pteriomorphia</taxon>
        <taxon>Mytilida</taxon>
        <taxon>Mytiloidea</taxon>
        <taxon>Mytilidae</taxon>
        <taxon>Mytilinae</taxon>
        <taxon>Mytilus</taxon>
    </lineage>
</organism>
<protein>
    <recommendedName>
        <fullName evidence="2">LRAT domain-containing protein</fullName>
    </recommendedName>
</protein>
<dbReference type="PROSITE" id="PS51934">
    <property type="entry name" value="LRAT"/>
    <property type="match status" value="1"/>
</dbReference>
<accession>A0A8S3SMJ7</accession>
<feature type="compositionally biased region" description="Polar residues" evidence="1">
    <location>
        <begin position="164"/>
        <end position="174"/>
    </location>
</feature>
<dbReference type="PANTHER" id="PTHR46137">
    <property type="entry name" value="OS05G0310600 PROTEIN"/>
    <property type="match status" value="1"/>
</dbReference>
<dbReference type="AlphaFoldDB" id="A0A8S3SMJ7"/>
<sequence>MEDNIDVEKSQMEDSVETQKSQMQDNIETEKSLIEDNIDTECSKLEYHMDMQRAPSHITVAKWSRKNTPSKKPKSSDSVISEEEDTLSRQDSKKKLVNNSDIDNITEKVTGIGNTKVCMNNESTTDSLNTKDENEYRLATNNDEGIKSKKGDRLSEGVPDDNTDSNALNKSSQSIKHEETVRSCMDCIKPVQVKTWKEINIGDHIILSRSFYDHHAIVIKVIEPKDDTSDQIDLELIHQTNSTMGAFWDKIRPLGSLAKLQRKIETVDLKRDIVMICKYWGSIKPSSPEEVVKRAIGALDVDQVGFRYDIIDNNCEHFASWCVTGTRLSVQIRKVTIVLKIFFKLGKGFRGLSDELLRNQVEYDHGMLCKRCFERNKKMLSVPKIKVLKKDQIQKGDIILYSYFKLLHCSVVIDVLKRKDKYIKCEIAHYAFKGPFTQKRIQSDILKVPFNGSVSIFDYSQSTEFKTYDPEEVVCRARERLGEQMFSYFSNDSSHFARWCKLKLN</sequence>
<evidence type="ECO:0000259" key="2">
    <source>
        <dbReference type="PROSITE" id="PS51934"/>
    </source>
</evidence>
<dbReference type="InterPro" id="IPR007053">
    <property type="entry name" value="LRAT_dom"/>
</dbReference>
<keyword evidence="4" id="KW-1185">Reference proteome</keyword>
<feature type="compositionally biased region" description="Basic and acidic residues" evidence="1">
    <location>
        <begin position="1"/>
        <end position="12"/>
    </location>
</feature>
<feature type="compositionally biased region" description="Basic and acidic residues" evidence="1">
    <location>
        <begin position="144"/>
        <end position="155"/>
    </location>
</feature>
<feature type="domain" description="LRAT" evidence="2">
    <location>
        <begin position="204"/>
        <end position="331"/>
    </location>
</feature>
<reference evidence="3" key="1">
    <citation type="submission" date="2021-03" db="EMBL/GenBank/DDBJ databases">
        <authorList>
            <person name="Bekaert M."/>
        </authorList>
    </citation>
    <scope>NUCLEOTIDE SEQUENCE</scope>
</reference>